<evidence type="ECO:0000313" key="2">
    <source>
        <dbReference type="EMBL" id="CAA9505910.1"/>
    </source>
</evidence>
<reference evidence="2" key="1">
    <citation type="submission" date="2020-02" db="EMBL/GenBank/DDBJ databases">
        <authorList>
            <person name="Meier V. D."/>
        </authorList>
    </citation>
    <scope>NUCLEOTIDE SEQUENCE</scope>
    <source>
        <strain evidence="2">AVDCRST_MAG45</strain>
    </source>
</reference>
<name>A0A6J4SV05_9ACTN</name>
<feature type="compositionally biased region" description="Low complexity" evidence="1">
    <location>
        <begin position="34"/>
        <end position="51"/>
    </location>
</feature>
<feature type="non-terminal residue" evidence="2">
    <location>
        <position position="1"/>
    </location>
</feature>
<feature type="non-terminal residue" evidence="2">
    <location>
        <position position="51"/>
    </location>
</feature>
<gene>
    <name evidence="2" type="ORF">AVDCRST_MAG45-1598</name>
</gene>
<feature type="compositionally biased region" description="Basic residues" evidence="1">
    <location>
        <begin position="18"/>
        <end position="31"/>
    </location>
</feature>
<protein>
    <submittedName>
        <fullName evidence="2">Uncharacterized protein</fullName>
    </submittedName>
</protein>
<proteinExistence type="predicted"/>
<sequence>WSGGPIRLGATTCAGSSRARRARSPTYRRRSRSSEASSAYAARQAGQSSSR</sequence>
<dbReference type="AlphaFoldDB" id="A0A6J4SV05"/>
<accession>A0A6J4SV05</accession>
<evidence type="ECO:0000256" key="1">
    <source>
        <dbReference type="SAM" id="MobiDB-lite"/>
    </source>
</evidence>
<organism evidence="2">
    <name type="scientific">uncultured Solirubrobacterales bacterium</name>
    <dbReference type="NCBI Taxonomy" id="768556"/>
    <lineage>
        <taxon>Bacteria</taxon>
        <taxon>Bacillati</taxon>
        <taxon>Actinomycetota</taxon>
        <taxon>Thermoleophilia</taxon>
        <taxon>Solirubrobacterales</taxon>
        <taxon>environmental samples</taxon>
    </lineage>
</organism>
<dbReference type="EMBL" id="CADCVU010000133">
    <property type="protein sequence ID" value="CAA9505910.1"/>
    <property type="molecule type" value="Genomic_DNA"/>
</dbReference>
<feature type="region of interest" description="Disordered" evidence="1">
    <location>
        <begin position="1"/>
        <end position="51"/>
    </location>
</feature>